<evidence type="ECO:0000256" key="1">
    <source>
        <dbReference type="ARBA" id="ARBA00004127"/>
    </source>
</evidence>
<evidence type="ECO:0000256" key="2">
    <source>
        <dbReference type="ARBA" id="ARBA00005697"/>
    </source>
</evidence>
<comment type="caution">
    <text evidence="7">The sequence shown here is derived from an EMBL/GenBank/DDBJ whole genome shotgun (WGS) entry which is preliminary data.</text>
</comment>
<dbReference type="PANTHER" id="PTHR43337:SF1">
    <property type="entry name" value="XANTHINE_URACIL PERMEASE C887.17-RELATED"/>
    <property type="match status" value="1"/>
</dbReference>
<dbReference type="EMBL" id="WNCL01000071">
    <property type="protein sequence ID" value="MTU44401.1"/>
    <property type="molecule type" value="Genomic_DNA"/>
</dbReference>
<dbReference type="GO" id="GO:0005886">
    <property type="term" value="C:plasma membrane"/>
    <property type="evidence" value="ECO:0007669"/>
    <property type="project" value="TreeGrafter"/>
</dbReference>
<keyword evidence="6" id="KW-0472">Membrane</keyword>
<proteinExistence type="inferred from homology"/>
<evidence type="ECO:0000256" key="4">
    <source>
        <dbReference type="ARBA" id="ARBA00022692"/>
    </source>
</evidence>
<evidence type="ECO:0000313" key="7">
    <source>
        <dbReference type="EMBL" id="MTU44401.1"/>
    </source>
</evidence>
<dbReference type="GeneID" id="43348364"/>
<keyword evidence="5" id="KW-1133">Transmembrane helix</keyword>
<comment type="subcellular location">
    <subcellularLocation>
        <location evidence="1">Endomembrane system</location>
        <topology evidence="1">Multi-pass membrane protein</topology>
    </subcellularLocation>
</comment>
<name>A0A6I3S3X3_9BURK</name>
<organism evidence="7 8">
    <name type="scientific">Parasutterella excrementihominis</name>
    <dbReference type="NCBI Taxonomy" id="487175"/>
    <lineage>
        <taxon>Bacteria</taxon>
        <taxon>Pseudomonadati</taxon>
        <taxon>Pseudomonadota</taxon>
        <taxon>Betaproteobacteria</taxon>
        <taxon>Burkholderiales</taxon>
        <taxon>Sutterellaceae</taxon>
        <taxon>Parasutterella</taxon>
    </lineage>
</organism>
<dbReference type="GO" id="GO:0005345">
    <property type="term" value="F:purine nucleobase transmembrane transporter activity"/>
    <property type="evidence" value="ECO:0007669"/>
    <property type="project" value="TreeGrafter"/>
</dbReference>
<dbReference type="Proteomes" id="UP000462362">
    <property type="component" value="Unassembled WGS sequence"/>
</dbReference>
<keyword evidence="3" id="KW-0813">Transport</keyword>
<evidence type="ECO:0000256" key="3">
    <source>
        <dbReference type="ARBA" id="ARBA00022448"/>
    </source>
</evidence>
<dbReference type="Pfam" id="PF00860">
    <property type="entry name" value="Xan_ur_permease"/>
    <property type="match status" value="1"/>
</dbReference>
<dbReference type="RefSeq" id="WP_008863827.1">
    <property type="nucleotide sequence ID" value="NZ_CAJUON010000001.1"/>
</dbReference>
<evidence type="ECO:0000256" key="6">
    <source>
        <dbReference type="ARBA" id="ARBA00023136"/>
    </source>
</evidence>
<evidence type="ECO:0000313" key="8">
    <source>
        <dbReference type="Proteomes" id="UP000462362"/>
    </source>
</evidence>
<accession>A0A6I3S3X3</accession>
<comment type="similarity">
    <text evidence="2">Belongs to the nucleobase:cation symporter-2 (NCS2) (TC 2.A.40) family. Azg-like subfamily.</text>
</comment>
<dbReference type="InterPro" id="IPR045018">
    <property type="entry name" value="Azg-like"/>
</dbReference>
<dbReference type="GO" id="GO:0012505">
    <property type="term" value="C:endomembrane system"/>
    <property type="evidence" value="ECO:0007669"/>
    <property type="project" value="UniProtKB-SubCell"/>
</dbReference>
<reference evidence="7 8" key="1">
    <citation type="journal article" date="2019" name="Nat. Med.">
        <title>A library of human gut bacterial isolates paired with longitudinal multiomics data enables mechanistic microbiome research.</title>
        <authorList>
            <person name="Poyet M."/>
            <person name="Groussin M."/>
            <person name="Gibbons S.M."/>
            <person name="Avila-Pacheco J."/>
            <person name="Jiang X."/>
            <person name="Kearney S.M."/>
            <person name="Perrotta A.R."/>
            <person name="Berdy B."/>
            <person name="Zhao S."/>
            <person name="Lieberman T.D."/>
            <person name="Swanson P.K."/>
            <person name="Smith M."/>
            <person name="Roesemann S."/>
            <person name="Alexander J.E."/>
            <person name="Rich S.A."/>
            <person name="Livny J."/>
            <person name="Vlamakis H."/>
            <person name="Clish C."/>
            <person name="Bullock K."/>
            <person name="Deik A."/>
            <person name="Scott J."/>
            <person name="Pierce K.A."/>
            <person name="Xavier R.J."/>
            <person name="Alm E.J."/>
        </authorList>
    </citation>
    <scope>NUCLEOTIDE SEQUENCE [LARGE SCALE GENOMIC DNA]</scope>
    <source>
        <strain evidence="7 8">BIOML-A2</strain>
    </source>
</reference>
<dbReference type="AlphaFoldDB" id="A0A6I3S3X3"/>
<dbReference type="PANTHER" id="PTHR43337">
    <property type="entry name" value="XANTHINE/URACIL PERMEASE C887.17-RELATED"/>
    <property type="match status" value="1"/>
</dbReference>
<dbReference type="InterPro" id="IPR006043">
    <property type="entry name" value="NCS2"/>
</dbReference>
<protein>
    <submittedName>
        <fullName evidence="7">NCS2 family permease</fullName>
    </submittedName>
</protein>
<sequence length="437" mass="45861">MSLTEKLFKVKERGSSTKTEFLGAVSAYLAVCYLFIVVPGMLADAGMPIGDATVATIWAAVLGTLMIAFIANYPVVVAPGLGISAYFAYYVCGAMGLSWQAACAAVVISGFVFFILTVTRVRQAIIKAIPLDLKLAIVAGIGAFITIIGLKNAGIVVATPSTMIGLGNMMQPQAYLTILGVVLAGWMMAKGIRLAMLITILIVAALGIVTGVTPTDGIHNLFSGSFKIFPTETIFQVDFKQMLTVGIVGVLFSITMVDLFDNMSTLIGLSYRAGFMDKQGNIPGLDRALISDSIATMGAGLIGTPTSTAILESAVGIEAGARTGLCALFLAGFFALTLFVAPLLTLVPAFATACVLIIVGYMMLQGTASRINFSDITTGLPCFLTIFMMPFTFNIATGLAFGVISFVLLKLLAGKKEEITLTMAVLAVVFVGILISH</sequence>
<gene>
    <name evidence="7" type="ORF">GMD42_12480</name>
</gene>
<evidence type="ECO:0000256" key="5">
    <source>
        <dbReference type="ARBA" id="ARBA00022989"/>
    </source>
</evidence>
<keyword evidence="4" id="KW-0812">Transmembrane</keyword>